<dbReference type="PANTHER" id="PTHR11361">
    <property type="entry name" value="DNA MISMATCH REPAIR PROTEIN MUTS FAMILY MEMBER"/>
    <property type="match status" value="1"/>
</dbReference>
<dbReference type="GO" id="GO:0030983">
    <property type="term" value="F:mismatched DNA binding"/>
    <property type="evidence" value="ECO:0007669"/>
    <property type="project" value="InterPro"/>
</dbReference>
<dbReference type="SUPFAM" id="SSF48334">
    <property type="entry name" value="DNA repair protein MutS, domain III"/>
    <property type="match status" value="1"/>
</dbReference>
<dbReference type="PANTHER" id="PTHR11361:SF34">
    <property type="entry name" value="DNA MISMATCH REPAIR PROTEIN MSH1, MITOCHONDRIAL"/>
    <property type="match status" value="1"/>
</dbReference>
<protein>
    <submittedName>
        <fullName evidence="1">DNA mismatch repair protein MutS core</fullName>
    </submittedName>
</protein>
<dbReference type="VEuPathDB" id="FungiDB:MPH_00676"/>
<dbReference type="GO" id="GO:0005739">
    <property type="term" value="C:mitochondrion"/>
    <property type="evidence" value="ECO:0007669"/>
    <property type="project" value="TreeGrafter"/>
</dbReference>
<dbReference type="Gene3D" id="1.10.1420.10">
    <property type="match status" value="2"/>
</dbReference>
<dbReference type="GO" id="GO:0140664">
    <property type="term" value="F:ATP-dependent DNA damage sensor activity"/>
    <property type="evidence" value="ECO:0007669"/>
    <property type="project" value="InterPro"/>
</dbReference>
<sequence length="149" mass="16335">MAAGAPGLSLRWTPGLGHIVHIKGKSGSIANLESARSVSSSKSTRSYHVPEWTKLGNQLDEARLRIRSEEQRVFGQLRAAVIRNLVKLRRNAAVLDELDVACSFATLAEERGLVRPKLNHGYVHPGNLDQLRVLILIGRLIRSSAAGIR</sequence>
<dbReference type="EMBL" id="AHHD01000032">
    <property type="protein sequence ID" value="EKG21984.1"/>
    <property type="molecule type" value="Genomic_DNA"/>
</dbReference>
<name>K2SHQ4_MACPH</name>
<dbReference type="OrthoDB" id="2534523at2759"/>
<dbReference type="InParanoid" id="K2SHQ4"/>
<dbReference type="eggNOG" id="ENOG502QUUG">
    <property type="taxonomic scope" value="Eukaryota"/>
</dbReference>
<organism evidence="1 2">
    <name type="scientific">Macrophomina phaseolina (strain MS6)</name>
    <name type="common">Charcoal rot fungus</name>
    <dbReference type="NCBI Taxonomy" id="1126212"/>
    <lineage>
        <taxon>Eukaryota</taxon>
        <taxon>Fungi</taxon>
        <taxon>Dikarya</taxon>
        <taxon>Ascomycota</taxon>
        <taxon>Pezizomycotina</taxon>
        <taxon>Dothideomycetes</taxon>
        <taxon>Dothideomycetes incertae sedis</taxon>
        <taxon>Botryosphaeriales</taxon>
        <taxon>Botryosphaeriaceae</taxon>
        <taxon>Macrophomina</taxon>
    </lineage>
</organism>
<dbReference type="GO" id="GO:0005634">
    <property type="term" value="C:nucleus"/>
    <property type="evidence" value="ECO:0007669"/>
    <property type="project" value="TreeGrafter"/>
</dbReference>
<dbReference type="STRING" id="1126212.K2SHQ4"/>
<proteinExistence type="predicted"/>
<gene>
    <name evidence="1" type="ORF">MPH_00676</name>
</gene>
<dbReference type="Proteomes" id="UP000007129">
    <property type="component" value="Unassembled WGS sequence"/>
</dbReference>
<dbReference type="InterPro" id="IPR036187">
    <property type="entry name" value="DNA_mismatch_repair_MutS_sf"/>
</dbReference>
<dbReference type="GO" id="GO:0006298">
    <property type="term" value="P:mismatch repair"/>
    <property type="evidence" value="ECO:0007669"/>
    <property type="project" value="InterPro"/>
</dbReference>
<comment type="caution">
    <text evidence="1">The sequence shown here is derived from an EMBL/GenBank/DDBJ whole genome shotgun (WGS) entry which is preliminary data.</text>
</comment>
<reference evidence="1 2" key="1">
    <citation type="journal article" date="2012" name="BMC Genomics">
        <title>Tools to kill: Genome of one of the most destructive plant pathogenic fungi Macrophomina phaseolina.</title>
        <authorList>
            <person name="Islam M.S."/>
            <person name="Haque M.S."/>
            <person name="Islam M.M."/>
            <person name="Emdad E.M."/>
            <person name="Halim A."/>
            <person name="Hossen Q.M.M."/>
            <person name="Hossain M.Z."/>
            <person name="Ahmed B."/>
            <person name="Rahim S."/>
            <person name="Rahman M.S."/>
            <person name="Alam M.M."/>
            <person name="Hou S."/>
            <person name="Wan X."/>
            <person name="Saito J.A."/>
            <person name="Alam M."/>
        </authorList>
    </citation>
    <scope>NUCLEOTIDE SEQUENCE [LARGE SCALE GENOMIC DNA]</scope>
    <source>
        <strain evidence="1 2">MS6</strain>
    </source>
</reference>
<evidence type="ECO:0000313" key="1">
    <source>
        <dbReference type="EMBL" id="EKG21984.1"/>
    </source>
</evidence>
<accession>K2SHQ4</accession>
<dbReference type="GO" id="GO:0005524">
    <property type="term" value="F:ATP binding"/>
    <property type="evidence" value="ECO:0007669"/>
    <property type="project" value="InterPro"/>
</dbReference>
<dbReference type="GO" id="GO:0043504">
    <property type="term" value="P:mitochondrial DNA repair"/>
    <property type="evidence" value="ECO:0007669"/>
    <property type="project" value="TreeGrafter"/>
</dbReference>
<evidence type="ECO:0000313" key="2">
    <source>
        <dbReference type="Proteomes" id="UP000007129"/>
    </source>
</evidence>
<dbReference type="AlphaFoldDB" id="K2SHQ4"/>
<dbReference type="HOGENOM" id="CLU_1750022_0_0_1"/>
<dbReference type="FunFam" id="1.10.1420.10:FF:000036">
    <property type="entry name" value="DNA mismatch repair protein Msh1"/>
    <property type="match status" value="1"/>
</dbReference>
<dbReference type="InterPro" id="IPR045076">
    <property type="entry name" value="MutS"/>
</dbReference>